<dbReference type="EMBL" id="JAPCWZ010000009">
    <property type="protein sequence ID" value="KAK8850999.1"/>
    <property type="molecule type" value="Genomic_DNA"/>
</dbReference>
<evidence type="ECO:0000313" key="3">
    <source>
        <dbReference type="Proteomes" id="UP001390339"/>
    </source>
</evidence>
<name>A0ABR2HQ47_9PEZI</name>
<dbReference type="Proteomes" id="UP001390339">
    <property type="component" value="Unassembled WGS sequence"/>
</dbReference>
<evidence type="ECO:0000256" key="1">
    <source>
        <dbReference type="SAM" id="MobiDB-lite"/>
    </source>
</evidence>
<feature type="compositionally biased region" description="Acidic residues" evidence="1">
    <location>
        <begin position="79"/>
        <end position="101"/>
    </location>
</feature>
<accession>A0ABR2HQ47</accession>
<comment type="caution">
    <text evidence="2">The sequence shown here is derived from an EMBL/GenBank/DDBJ whole genome shotgun (WGS) entry which is preliminary data.</text>
</comment>
<gene>
    <name evidence="2" type="ORF">PGQ11_013478</name>
</gene>
<keyword evidence="3" id="KW-1185">Reference proteome</keyword>
<organism evidence="2 3">
    <name type="scientific">Apiospora arundinis</name>
    <dbReference type="NCBI Taxonomy" id="335852"/>
    <lineage>
        <taxon>Eukaryota</taxon>
        <taxon>Fungi</taxon>
        <taxon>Dikarya</taxon>
        <taxon>Ascomycota</taxon>
        <taxon>Pezizomycotina</taxon>
        <taxon>Sordariomycetes</taxon>
        <taxon>Xylariomycetidae</taxon>
        <taxon>Amphisphaeriales</taxon>
        <taxon>Apiosporaceae</taxon>
        <taxon>Apiospora</taxon>
    </lineage>
</organism>
<feature type="region of interest" description="Disordered" evidence="1">
    <location>
        <begin position="68"/>
        <end position="101"/>
    </location>
</feature>
<proteinExistence type="predicted"/>
<reference evidence="2 3" key="1">
    <citation type="journal article" date="2024" name="IMA Fungus">
        <title>Apiospora arundinis, a panoply of carbohydrate-active enzymes and secondary metabolites.</title>
        <authorList>
            <person name="Sorensen T."/>
            <person name="Petersen C."/>
            <person name="Muurmann A.T."/>
            <person name="Christiansen J.V."/>
            <person name="Brundto M.L."/>
            <person name="Overgaard C.K."/>
            <person name="Boysen A.T."/>
            <person name="Wollenberg R.D."/>
            <person name="Larsen T.O."/>
            <person name="Sorensen J.L."/>
            <person name="Nielsen K.L."/>
            <person name="Sondergaard T.E."/>
        </authorList>
    </citation>
    <scope>NUCLEOTIDE SEQUENCE [LARGE SCALE GENOMIC DNA]</scope>
    <source>
        <strain evidence="2 3">AAU 773</strain>
    </source>
</reference>
<protein>
    <submittedName>
        <fullName evidence="2">Uncharacterized protein</fullName>
    </submittedName>
</protein>
<sequence length="101" mass="11005">MDPAPVAKRTGGIYNWESARTAPLAAVGGAAPSRRLGQFIGQPSGMSVEEAQYSHSAFNSTIRSPDLLWLHSAPKDPNDNEEEEEEDDDDDDDDDNDNNSK</sequence>
<evidence type="ECO:0000313" key="2">
    <source>
        <dbReference type="EMBL" id="KAK8850999.1"/>
    </source>
</evidence>